<reference evidence="3" key="1">
    <citation type="submission" date="2018-05" db="EMBL/GenBank/DDBJ databases">
        <authorList>
            <person name="Lanie J.A."/>
            <person name="Ng W.-L."/>
            <person name="Kazmierczak K.M."/>
            <person name="Andrzejewski T.M."/>
            <person name="Davidsen T.M."/>
            <person name="Wayne K.J."/>
            <person name="Tettelin H."/>
            <person name="Glass J.I."/>
            <person name="Rusch D."/>
            <person name="Podicherti R."/>
            <person name="Tsui H.-C.T."/>
            <person name="Winkler M.E."/>
        </authorList>
    </citation>
    <scope>NUCLEOTIDE SEQUENCE</scope>
</reference>
<feature type="domain" description="Solute-binding protein family 5" evidence="2">
    <location>
        <begin position="88"/>
        <end position="418"/>
    </location>
</feature>
<dbReference type="Gene3D" id="3.40.190.10">
    <property type="entry name" value="Periplasmic binding protein-like II"/>
    <property type="match status" value="1"/>
</dbReference>
<dbReference type="PANTHER" id="PTHR30290:SF38">
    <property type="entry name" value="D,D-DIPEPTIDE-BINDING PERIPLASMIC PROTEIN DDPA-RELATED"/>
    <property type="match status" value="1"/>
</dbReference>
<dbReference type="PANTHER" id="PTHR30290">
    <property type="entry name" value="PERIPLASMIC BINDING COMPONENT OF ABC TRANSPORTER"/>
    <property type="match status" value="1"/>
</dbReference>
<gene>
    <name evidence="3" type="ORF">METZ01_LOCUS131962</name>
</gene>
<dbReference type="PIRSF" id="PIRSF002741">
    <property type="entry name" value="MppA"/>
    <property type="match status" value="1"/>
</dbReference>
<dbReference type="EMBL" id="UINC01018769">
    <property type="protein sequence ID" value="SVA79108.1"/>
    <property type="molecule type" value="Genomic_DNA"/>
</dbReference>
<protein>
    <recommendedName>
        <fullName evidence="2">Solute-binding protein family 5 domain-containing protein</fullName>
    </recommendedName>
</protein>
<dbReference type="PROSITE" id="PS51318">
    <property type="entry name" value="TAT"/>
    <property type="match status" value="1"/>
</dbReference>
<dbReference type="GO" id="GO:0042597">
    <property type="term" value="C:periplasmic space"/>
    <property type="evidence" value="ECO:0007669"/>
    <property type="project" value="UniProtKB-ARBA"/>
</dbReference>
<evidence type="ECO:0000313" key="3">
    <source>
        <dbReference type="EMBL" id="SVA79108.1"/>
    </source>
</evidence>
<name>A0A381YQ20_9ZZZZ</name>
<dbReference type="InterPro" id="IPR039424">
    <property type="entry name" value="SBP_5"/>
</dbReference>
<dbReference type="InterPro" id="IPR006311">
    <property type="entry name" value="TAT_signal"/>
</dbReference>
<proteinExistence type="predicted"/>
<dbReference type="GO" id="GO:0015833">
    <property type="term" value="P:peptide transport"/>
    <property type="evidence" value="ECO:0007669"/>
    <property type="project" value="TreeGrafter"/>
</dbReference>
<accession>A0A381YQ20</accession>
<dbReference type="AlphaFoldDB" id="A0A381YQ20"/>
<dbReference type="SUPFAM" id="SSF53850">
    <property type="entry name" value="Periplasmic binding protein-like II"/>
    <property type="match status" value="1"/>
</dbReference>
<dbReference type="GO" id="GO:1904680">
    <property type="term" value="F:peptide transmembrane transporter activity"/>
    <property type="evidence" value="ECO:0007669"/>
    <property type="project" value="TreeGrafter"/>
</dbReference>
<organism evidence="3">
    <name type="scientific">marine metagenome</name>
    <dbReference type="NCBI Taxonomy" id="408172"/>
    <lineage>
        <taxon>unclassified sequences</taxon>
        <taxon>metagenomes</taxon>
        <taxon>ecological metagenomes</taxon>
    </lineage>
</organism>
<keyword evidence="1" id="KW-0732">Signal</keyword>
<dbReference type="Gene3D" id="3.10.105.10">
    <property type="entry name" value="Dipeptide-binding Protein, Domain 3"/>
    <property type="match status" value="1"/>
</dbReference>
<dbReference type="GO" id="GO:0043190">
    <property type="term" value="C:ATP-binding cassette (ABC) transporter complex"/>
    <property type="evidence" value="ECO:0007669"/>
    <property type="project" value="InterPro"/>
</dbReference>
<evidence type="ECO:0000256" key="1">
    <source>
        <dbReference type="ARBA" id="ARBA00022729"/>
    </source>
</evidence>
<dbReference type="InterPro" id="IPR000914">
    <property type="entry name" value="SBP_5_dom"/>
</dbReference>
<sequence length="518" mass="57240">MESGRMSRRQFLGRAAALGFTASAASTLLSRSAYGSTPKRGGEVVVATEETAQTETFDPTKMLTGTDANRSHQVYNRLTNLDRNLDAVPNLAEEWEGTNGATEWTFKLRKGVEFHNGKTLTAKDVIYSLNEHIKEGSKSPSKSLLSSIVDMSADGDNVVKISLNSGNADFPVQLGHDYHTSVVTEGWKDGDPVVGTGPYKLVEFEPGLRSVVVRNENYWKPDCAWVDTYISQGITDATARSNGLRTGAVDICAVDARIAEMLDKDPNVNVHSMSSGAQQLWAMMCDREPTNDVNVRLALKHCVDRQAMVDSLLQGHGTIGNDFSVNPGISMYCREIPQHDYDPDKASFYWKKTGLSGVEVYTSTTAGDFADDATIMLQEGAKAAGINIKVTRAAKDGYWDNVWMKVPICASNWNSRPTADLILTMTCHSEAEWNETQWKNERFDELLVQGRKTTDPKLRYEIYCEAETLLHDDGGVFNAMYMNFVEGTHKRIQGYQGSPAFGLSAGLLYEEVWVDDNA</sequence>
<dbReference type="Gene3D" id="3.90.76.10">
    <property type="entry name" value="Dipeptide-binding Protein, Domain 1"/>
    <property type="match status" value="1"/>
</dbReference>
<dbReference type="Pfam" id="PF00496">
    <property type="entry name" value="SBP_bac_5"/>
    <property type="match status" value="1"/>
</dbReference>
<dbReference type="CDD" id="cd08503">
    <property type="entry name" value="PBP2_NikA_DppA_OppA_like_17"/>
    <property type="match status" value="1"/>
</dbReference>
<dbReference type="InterPro" id="IPR030678">
    <property type="entry name" value="Peptide/Ni-bd"/>
</dbReference>
<evidence type="ECO:0000259" key="2">
    <source>
        <dbReference type="Pfam" id="PF00496"/>
    </source>
</evidence>